<evidence type="ECO:0000313" key="2">
    <source>
        <dbReference type="Proteomes" id="UP000036947"/>
    </source>
</evidence>
<reference evidence="1 2" key="1">
    <citation type="journal article" date="2015" name="BMC Genomics">
        <title>The genome of the truffle-parasite Tolypocladium ophioglossoides and the evolution of antifungal peptaibiotics.</title>
        <authorList>
            <person name="Quandt C.A."/>
            <person name="Bushley K.E."/>
            <person name="Spatafora J.W."/>
        </authorList>
    </citation>
    <scope>NUCLEOTIDE SEQUENCE [LARGE SCALE GENOMIC DNA]</scope>
    <source>
        <strain evidence="1 2">CBS 100239</strain>
    </source>
</reference>
<dbReference type="AlphaFoldDB" id="A0A0L0MZG7"/>
<comment type="caution">
    <text evidence="1">The sequence shown here is derived from an EMBL/GenBank/DDBJ whole genome shotgun (WGS) entry which is preliminary data.</text>
</comment>
<feature type="non-terminal residue" evidence="1">
    <location>
        <position position="1"/>
    </location>
</feature>
<sequence length="266" mass="28589">EVRRCDTCHESVATSQVAATSSPLDATVCKTKYDLGSQSSTRQSGFVDSAPPRPPVLIRPIIVHAGAQPNNSTHAGTLVLRNRAQTLTSQGVSLPRISVEMSSVDTAPVSDEGCEIDGIQSQRSYRNVPAALAANLAYYEEILVKCLGGLAFPFGPHFNPASSPTRPFRIPRLASQISPKYNALALRATCPVSGFALAEKHGRLNRYNPGRIIFSYPHYAKHSIFLSDSDEVARLKANAPTRNFIRCNHGGITSGIAGGYVARALM</sequence>
<protein>
    <submittedName>
        <fullName evidence="1">Uncharacterized protein</fullName>
    </submittedName>
</protein>
<keyword evidence="2" id="KW-1185">Reference proteome</keyword>
<dbReference type="OrthoDB" id="2149705at2759"/>
<proteinExistence type="predicted"/>
<accession>A0A0L0MZG7</accession>
<dbReference type="EMBL" id="LFRF01000040">
    <property type="protein sequence ID" value="KND87222.1"/>
    <property type="molecule type" value="Genomic_DNA"/>
</dbReference>
<name>A0A0L0MZG7_TOLOC</name>
<evidence type="ECO:0000313" key="1">
    <source>
        <dbReference type="EMBL" id="KND87222.1"/>
    </source>
</evidence>
<gene>
    <name evidence="1" type="ORF">TOPH_08179</name>
</gene>
<dbReference type="Proteomes" id="UP000036947">
    <property type="component" value="Unassembled WGS sequence"/>
</dbReference>
<organism evidence="1 2">
    <name type="scientific">Tolypocladium ophioglossoides (strain CBS 100239)</name>
    <name type="common">Snaketongue truffleclub</name>
    <name type="synonym">Elaphocordyceps ophioglossoides</name>
    <dbReference type="NCBI Taxonomy" id="1163406"/>
    <lineage>
        <taxon>Eukaryota</taxon>
        <taxon>Fungi</taxon>
        <taxon>Dikarya</taxon>
        <taxon>Ascomycota</taxon>
        <taxon>Pezizomycotina</taxon>
        <taxon>Sordariomycetes</taxon>
        <taxon>Hypocreomycetidae</taxon>
        <taxon>Hypocreales</taxon>
        <taxon>Ophiocordycipitaceae</taxon>
        <taxon>Tolypocladium</taxon>
    </lineage>
</organism>